<reference evidence="1 2" key="1">
    <citation type="submission" date="2019-11" db="EMBL/GenBank/DDBJ databases">
        <title>Type strains purchased from KCTC, JCM and DSMZ.</title>
        <authorList>
            <person name="Lu H."/>
        </authorList>
    </citation>
    <scope>NUCLEOTIDE SEQUENCE [LARGE SCALE GENOMIC DNA]</scope>
    <source>
        <strain evidence="1 2">JCM 31587</strain>
    </source>
</reference>
<dbReference type="EMBL" id="WNKX01000007">
    <property type="protein sequence ID" value="MTW11169.1"/>
    <property type="molecule type" value="Genomic_DNA"/>
</dbReference>
<keyword evidence="2" id="KW-1185">Reference proteome</keyword>
<proteinExistence type="predicted"/>
<protein>
    <submittedName>
        <fullName evidence="1">Uncharacterized protein</fullName>
    </submittedName>
</protein>
<name>A0A6L6QG23_9BURK</name>
<accession>A0A6L6QG23</accession>
<evidence type="ECO:0000313" key="2">
    <source>
        <dbReference type="Proteomes" id="UP000472320"/>
    </source>
</evidence>
<evidence type="ECO:0000313" key="1">
    <source>
        <dbReference type="EMBL" id="MTW11169.1"/>
    </source>
</evidence>
<dbReference type="RefSeq" id="WP_155454133.1">
    <property type="nucleotide sequence ID" value="NZ_WNKX01000007.1"/>
</dbReference>
<dbReference type="Proteomes" id="UP000472320">
    <property type="component" value="Unassembled WGS sequence"/>
</dbReference>
<dbReference type="AlphaFoldDB" id="A0A6L6QG23"/>
<comment type="caution">
    <text evidence="1">The sequence shown here is derived from an EMBL/GenBank/DDBJ whole genome shotgun (WGS) entry which is preliminary data.</text>
</comment>
<organism evidence="1 2">
    <name type="scientific">Massilia eburnea</name>
    <dbReference type="NCBI Taxonomy" id="1776165"/>
    <lineage>
        <taxon>Bacteria</taxon>
        <taxon>Pseudomonadati</taxon>
        <taxon>Pseudomonadota</taxon>
        <taxon>Betaproteobacteria</taxon>
        <taxon>Burkholderiales</taxon>
        <taxon>Oxalobacteraceae</taxon>
        <taxon>Telluria group</taxon>
        <taxon>Massilia</taxon>
    </lineage>
</organism>
<gene>
    <name evidence="1" type="ORF">GM658_11215</name>
</gene>
<sequence length="74" mass="8025">MHEFDNYDVRAEDESIRTRVTKVELRAAAAGAIGEAGAKRWPVAPAQPPAIIINIPPGALQWQPAPEGAQQRKP</sequence>